<keyword evidence="2" id="KW-1185">Reference proteome</keyword>
<proteinExistence type="predicted"/>
<dbReference type="EMBL" id="CAAALY010246021">
    <property type="protein sequence ID" value="VEL33573.1"/>
    <property type="molecule type" value="Genomic_DNA"/>
</dbReference>
<name>A0A3S5CMQ9_9PLAT</name>
<evidence type="ECO:0000313" key="2">
    <source>
        <dbReference type="Proteomes" id="UP000784294"/>
    </source>
</evidence>
<comment type="caution">
    <text evidence="1">The sequence shown here is derived from an EMBL/GenBank/DDBJ whole genome shotgun (WGS) entry which is preliminary data.</text>
</comment>
<protein>
    <submittedName>
        <fullName evidence="1">Uncharacterized protein</fullName>
    </submittedName>
</protein>
<gene>
    <name evidence="1" type="ORF">PXEA_LOCUS27013</name>
</gene>
<sequence length="97" mass="10471">MVRHSSKLQPEIVLLGSKAISREEQEDSSSSSLPHSAVGDPLCVALFRGLLALSVPGSQMFPADRSAIARISISSARLSTLHYEHGHSRSLNVIKIH</sequence>
<accession>A0A3S5CMQ9</accession>
<reference evidence="1" key="1">
    <citation type="submission" date="2018-11" db="EMBL/GenBank/DDBJ databases">
        <authorList>
            <consortium name="Pathogen Informatics"/>
        </authorList>
    </citation>
    <scope>NUCLEOTIDE SEQUENCE</scope>
</reference>
<organism evidence="1 2">
    <name type="scientific">Protopolystoma xenopodis</name>
    <dbReference type="NCBI Taxonomy" id="117903"/>
    <lineage>
        <taxon>Eukaryota</taxon>
        <taxon>Metazoa</taxon>
        <taxon>Spiralia</taxon>
        <taxon>Lophotrochozoa</taxon>
        <taxon>Platyhelminthes</taxon>
        <taxon>Monogenea</taxon>
        <taxon>Polyopisthocotylea</taxon>
        <taxon>Polystomatidea</taxon>
        <taxon>Polystomatidae</taxon>
        <taxon>Protopolystoma</taxon>
    </lineage>
</organism>
<dbReference type="Proteomes" id="UP000784294">
    <property type="component" value="Unassembled WGS sequence"/>
</dbReference>
<dbReference type="AlphaFoldDB" id="A0A3S5CMQ9"/>
<evidence type="ECO:0000313" key="1">
    <source>
        <dbReference type="EMBL" id="VEL33573.1"/>
    </source>
</evidence>